<reference evidence="2" key="1">
    <citation type="submission" date="2017-02" db="EMBL/GenBank/DDBJ databases">
        <authorList>
            <person name="Varghese N."/>
            <person name="Submissions S."/>
        </authorList>
    </citation>
    <scope>NUCLEOTIDE SEQUENCE [LARGE SCALE GENOMIC DNA]</scope>
    <source>
        <strain evidence="2">DSM 23966</strain>
    </source>
</reference>
<dbReference type="EMBL" id="FUYJ01000004">
    <property type="protein sequence ID" value="SKB00111.1"/>
    <property type="molecule type" value="Genomic_DNA"/>
</dbReference>
<evidence type="ECO:0000313" key="1">
    <source>
        <dbReference type="EMBL" id="SKB00111.1"/>
    </source>
</evidence>
<name>A0A1T4YFP7_9BACL</name>
<keyword evidence="2" id="KW-1185">Reference proteome</keyword>
<gene>
    <name evidence="1" type="ORF">SAMN04244570_2419</name>
</gene>
<sequence length="118" mass="13290">MIQKEGAPVPSFFARINVFRIKKISEEDFGLWSGDLRSGWTLSVGRAVSLLVAALLRGLTCHANPTGVATRRFNPYFVTDSIMANPLYFLSDRVLFPRNNDQRSKTDDNQLCSWAFCS</sequence>
<protein>
    <submittedName>
        <fullName evidence="1">Uncharacterized protein</fullName>
    </submittedName>
</protein>
<organism evidence="1 2">
    <name type="scientific">Sporosarcina newyorkensis</name>
    <dbReference type="NCBI Taxonomy" id="759851"/>
    <lineage>
        <taxon>Bacteria</taxon>
        <taxon>Bacillati</taxon>
        <taxon>Bacillota</taxon>
        <taxon>Bacilli</taxon>
        <taxon>Bacillales</taxon>
        <taxon>Caryophanaceae</taxon>
        <taxon>Sporosarcina</taxon>
    </lineage>
</organism>
<proteinExistence type="predicted"/>
<evidence type="ECO:0000313" key="2">
    <source>
        <dbReference type="Proteomes" id="UP000190042"/>
    </source>
</evidence>
<accession>A0A1T4YFP7</accession>
<dbReference type="Proteomes" id="UP000190042">
    <property type="component" value="Unassembled WGS sequence"/>
</dbReference>
<dbReference type="AlphaFoldDB" id="A0A1T4YFP7"/>